<keyword evidence="2" id="KW-1185">Reference proteome</keyword>
<organism evidence="1 2">
    <name type="scientific">Desulfatibacillum aliphaticivorans</name>
    <dbReference type="NCBI Taxonomy" id="218208"/>
    <lineage>
        <taxon>Bacteria</taxon>
        <taxon>Pseudomonadati</taxon>
        <taxon>Thermodesulfobacteriota</taxon>
        <taxon>Desulfobacteria</taxon>
        <taxon>Desulfobacterales</taxon>
        <taxon>Desulfatibacillaceae</taxon>
        <taxon>Desulfatibacillum</taxon>
    </lineage>
</organism>
<evidence type="ECO:0008006" key="3">
    <source>
        <dbReference type="Google" id="ProtNLM"/>
    </source>
</evidence>
<gene>
    <name evidence="1" type="ordered locus">Dalk_4224</name>
</gene>
<dbReference type="RefSeq" id="WP_015948953.1">
    <property type="nucleotide sequence ID" value="NC_011768.1"/>
</dbReference>
<sequence length="52" mass="5596">MQVLVLYFSKGGNTRVLAEDYGVACVGKPDEAVLENGKKLGRRVAELCLKVG</sequence>
<dbReference type="AlphaFoldDB" id="B8FN36"/>
<evidence type="ECO:0000313" key="1">
    <source>
        <dbReference type="EMBL" id="ACL05906.1"/>
    </source>
</evidence>
<dbReference type="EMBL" id="CP001322">
    <property type="protein sequence ID" value="ACL05906.1"/>
    <property type="molecule type" value="Genomic_DNA"/>
</dbReference>
<name>B8FN36_DESAL</name>
<accession>B8FN36</accession>
<proteinExistence type="predicted"/>
<dbReference type="HOGENOM" id="CLU_3079077_0_0_7"/>
<dbReference type="KEGG" id="dal:Dalk_4224"/>
<evidence type="ECO:0000313" key="2">
    <source>
        <dbReference type="Proteomes" id="UP000000739"/>
    </source>
</evidence>
<protein>
    <recommendedName>
        <fullName evidence="3">Flavodoxin</fullName>
    </recommendedName>
</protein>
<reference evidence="1 2" key="1">
    <citation type="journal article" date="2012" name="Environ. Microbiol.">
        <title>The genome sequence of Desulfatibacillum alkenivorans AK-01: a blueprint for anaerobic alkane oxidation.</title>
        <authorList>
            <person name="Callaghan A.V."/>
            <person name="Morris B.E."/>
            <person name="Pereira I.A."/>
            <person name="McInerney M.J."/>
            <person name="Austin R.N."/>
            <person name="Groves J.T."/>
            <person name="Kukor J.J."/>
            <person name="Suflita J.M."/>
            <person name="Young L.Y."/>
            <person name="Zylstra G.J."/>
            <person name="Wawrik B."/>
        </authorList>
    </citation>
    <scope>NUCLEOTIDE SEQUENCE [LARGE SCALE GENOMIC DNA]</scope>
    <source>
        <strain evidence="1 2">AK-01</strain>
    </source>
</reference>
<dbReference type="Proteomes" id="UP000000739">
    <property type="component" value="Chromosome"/>
</dbReference>